<proteinExistence type="predicted"/>
<sequence length="295" mass="32580">MTQPAHRQNKYAALKKQTAGKTAVFLAVLILFIPCAASGFGLGVAPMTTEIEAKAGSFYRRTVKVGNGGRKNLQVSIGTADWKMDKNGELVLMEPGAMPYSGASWLNFSPANLMLKPGETKQVIIDIQVPRKNEGPGDYRAALLIKTLLPPDLSQFNVKGVWNLYEIASLFYIIINPVKPDTRIISASVQESDQEGPNILMEFENKGSRHDRLRGEIRFMGSDRETKEVLTVTDVVVLDNHNLHRRFSIKKQLEALPPGTFSIKADLVNSRGSRITGFPDTITIKKETGNTNLKP</sequence>
<organism evidence="1 2">
    <name type="scientific">Desulfonema limicola</name>
    <dbReference type="NCBI Taxonomy" id="45656"/>
    <lineage>
        <taxon>Bacteria</taxon>
        <taxon>Pseudomonadati</taxon>
        <taxon>Thermodesulfobacteriota</taxon>
        <taxon>Desulfobacteria</taxon>
        <taxon>Desulfobacterales</taxon>
        <taxon>Desulfococcaceae</taxon>
        <taxon>Desulfonema</taxon>
    </lineage>
</organism>
<evidence type="ECO:0008006" key="3">
    <source>
        <dbReference type="Google" id="ProtNLM"/>
    </source>
</evidence>
<dbReference type="EMBL" id="CP061799">
    <property type="protein sequence ID" value="QTA77987.1"/>
    <property type="molecule type" value="Genomic_DNA"/>
</dbReference>
<dbReference type="Proteomes" id="UP000663720">
    <property type="component" value="Chromosome"/>
</dbReference>
<evidence type="ECO:0000313" key="2">
    <source>
        <dbReference type="Proteomes" id="UP000663720"/>
    </source>
</evidence>
<protein>
    <recommendedName>
        <fullName evidence="3">P pilus assembly protein, chaperone PapD</fullName>
    </recommendedName>
</protein>
<dbReference type="RefSeq" id="WP_207689899.1">
    <property type="nucleotide sequence ID" value="NZ_CP061799.1"/>
</dbReference>
<keyword evidence="2" id="KW-1185">Reference proteome</keyword>
<evidence type="ECO:0000313" key="1">
    <source>
        <dbReference type="EMBL" id="QTA77987.1"/>
    </source>
</evidence>
<reference evidence="1" key="1">
    <citation type="journal article" date="2021" name="Microb. Physiol.">
        <title>Proteogenomic Insights into the Physiology of Marine, Sulfate-Reducing, Filamentous Desulfonema limicola and Desulfonema magnum.</title>
        <authorList>
            <person name="Schnaars V."/>
            <person name="Wohlbrand L."/>
            <person name="Scheve S."/>
            <person name="Hinrichs C."/>
            <person name="Reinhardt R."/>
            <person name="Rabus R."/>
        </authorList>
    </citation>
    <scope>NUCLEOTIDE SEQUENCE</scope>
    <source>
        <strain evidence="1">5ac10</strain>
    </source>
</reference>
<gene>
    <name evidence="1" type="ORF">dnl_01920</name>
</gene>
<dbReference type="AlphaFoldDB" id="A0A975B391"/>
<accession>A0A975B391</accession>
<name>A0A975B391_9BACT</name>
<dbReference type="KEGG" id="dli:dnl_01920"/>